<feature type="transmembrane region" description="Helical" evidence="2">
    <location>
        <begin position="6"/>
        <end position="25"/>
    </location>
</feature>
<feature type="region of interest" description="Disordered" evidence="1">
    <location>
        <begin position="269"/>
        <end position="295"/>
    </location>
</feature>
<evidence type="ECO:0000313" key="3">
    <source>
        <dbReference type="EMBL" id="RLL11447.1"/>
    </source>
</evidence>
<gene>
    <name evidence="3" type="ORF">D4A47_07455</name>
</gene>
<dbReference type="EMBL" id="RCHT01000009">
    <property type="protein sequence ID" value="RLL11447.1"/>
    <property type="molecule type" value="Genomic_DNA"/>
</dbReference>
<feature type="transmembrane region" description="Helical" evidence="2">
    <location>
        <begin position="63"/>
        <end position="85"/>
    </location>
</feature>
<feature type="transmembrane region" description="Helical" evidence="2">
    <location>
        <begin position="147"/>
        <end position="165"/>
    </location>
</feature>
<accession>A0A498CVB1</accession>
<reference evidence="3 4" key="1">
    <citation type="submission" date="2018-10" db="EMBL/GenBank/DDBJ databases">
        <title>Anaerotruncus faecis sp. nov., isolated from human feces.</title>
        <authorList>
            <person name="Wang Y.-J."/>
        </authorList>
    </citation>
    <scope>NUCLEOTIDE SEQUENCE [LARGE SCALE GENOMIC DNA]</scope>
    <source>
        <strain evidence="3 4">22A2-44</strain>
    </source>
</reference>
<proteinExistence type="predicted"/>
<feature type="transmembrane region" description="Helical" evidence="2">
    <location>
        <begin position="91"/>
        <end position="110"/>
    </location>
</feature>
<evidence type="ECO:0000256" key="1">
    <source>
        <dbReference type="SAM" id="MobiDB-lite"/>
    </source>
</evidence>
<keyword evidence="2" id="KW-0812">Transmembrane</keyword>
<dbReference type="Proteomes" id="UP000276301">
    <property type="component" value="Unassembled WGS sequence"/>
</dbReference>
<dbReference type="AlphaFoldDB" id="A0A498CVB1"/>
<feature type="transmembrane region" description="Helical" evidence="2">
    <location>
        <begin position="117"/>
        <end position="141"/>
    </location>
</feature>
<comment type="caution">
    <text evidence="3">The sequence shown here is derived from an EMBL/GenBank/DDBJ whole genome shotgun (WGS) entry which is preliminary data.</text>
</comment>
<evidence type="ECO:0000256" key="2">
    <source>
        <dbReference type="SAM" id="Phobius"/>
    </source>
</evidence>
<protein>
    <submittedName>
        <fullName evidence="3">Uncharacterized protein</fullName>
    </submittedName>
</protein>
<keyword evidence="2" id="KW-1133">Transmembrane helix</keyword>
<name>A0A498CVB1_9FIRM</name>
<organism evidence="3 4">
    <name type="scientific">Anaerotruncus massiliensis</name>
    <name type="common">ex Liu et al. 2021</name>
    <dbReference type="NCBI Taxonomy" id="2321404"/>
    <lineage>
        <taxon>Bacteria</taxon>
        <taxon>Bacillati</taxon>
        <taxon>Bacillota</taxon>
        <taxon>Clostridia</taxon>
        <taxon>Eubacteriales</taxon>
        <taxon>Oscillospiraceae</taxon>
        <taxon>Anaerotruncus</taxon>
    </lineage>
</organism>
<dbReference type="RefSeq" id="WP_121586806.1">
    <property type="nucleotide sequence ID" value="NZ_RCHT01000009.1"/>
</dbReference>
<sequence>MFGLMGLFGAACILWGAGIYLRLFLRRPRYDDPLAYAQALSLSRTLDRRLEATSLRRVVWLKFYANMLLPFLGIAGGLLLGYVILSGAPPLPGAVVWMAAGGCALADLLFLRFYDRLSFCVNTAACLTLAAACFFAPPGGLFPRPPLWAAVAVSVLCACNLAYFWRRRALFSPAAGELSADGDNMFPAEEPEELPLPETTAFPRGIPGAAPTGQPVRERPVPTAWTEKEPVPAARTVPEGPVPAVFAAEEGPAPSATPAARLDWLLDRSAPPISGAAPRRDEPPRVRRLPPYPPNEWAPPAPVRAASSPWDAWEAPAFAETASPSIWRPSGSGEAAFPGGMPPAGARPQFTRRAFVTGSFLHGRQARLAVCVPGQAVIIHHLPDARFSDYMQVSAVVEDGPPIDVGNLGPEPSAILCPELPTGAACYGKILRVFPDGYGMLKCEIAY</sequence>
<keyword evidence="2" id="KW-0472">Membrane</keyword>
<keyword evidence="4" id="KW-1185">Reference proteome</keyword>
<evidence type="ECO:0000313" key="4">
    <source>
        <dbReference type="Proteomes" id="UP000276301"/>
    </source>
</evidence>